<sequence length="186" mass="20777">MVVAAKAKEKPSSRPRLKTAIDEAPFSSSSSDFFARFSTGLDPTAGGENIEDMMRKTTFKGANVFMSRNLVPPEIFDSLHDALKDNGADIFLCCDPSRNGPNDYHIISSRDHERFEDLREKGCNLLGPQCVLSCAKEHRLLPKQRFTCCLAMDGVKVLASGFEMEGKVLFLWPPIIFTIIARECVW</sequence>
<evidence type="ECO:0000313" key="1">
    <source>
        <dbReference type="EMBL" id="KAI3685613.1"/>
    </source>
</evidence>
<reference evidence="2" key="1">
    <citation type="journal article" date="2022" name="Mol. Ecol. Resour.">
        <title>The genomes of chicory, endive, great burdock and yacon provide insights into Asteraceae palaeo-polyploidization history and plant inulin production.</title>
        <authorList>
            <person name="Fan W."/>
            <person name="Wang S."/>
            <person name="Wang H."/>
            <person name="Wang A."/>
            <person name="Jiang F."/>
            <person name="Liu H."/>
            <person name="Zhao H."/>
            <person name="Xu D."/>
            <person name="Zhang Y."/>
        </authorList>
    </citation>
    <scope>NUCLEOTIDE SEQUENCE [LARGE SCALE GENOMIC DNA]</scope>
    <source>
        <strain evidence="2">cv. Niubang</strain>
    </source>
</reference>
<reference evidence="1 2" key="2">
    <citation type="journal article" date="2022" name="Mol. Ecol. Resour.">
        <title>The genomes of chicory, endive, great burdock and yacon provide insights into Asteraceae paleo-polyploidization history and plant inulin production.</title>
        <authorList>
            <person name="Fan W."/>
            <person name="Wang S."/>
            <person name="Wang H."/>
            <person name="Wang A."/>
            <person name="Jiang F."/>
            <person name="Liu H."/>
            <person name="Zhao H."/>
            <person name="Xu D."/>
            <person name="Zhang Y."/>
        </authorList>
    </citation>
    <scope>NUCLEOTIDE SEQUENCE [LARGE SCALE GENOMIC DNA]</scope>
    <source>
        <strain evidence="2">cv. Niubang</strain>
    </source>
</reference>
<evidence type="ECO:0000313" key="2">
    <source>
        <dbReference type="Proteomes" id="UP001055879"/>
    </source>
</evidence>
<organism evidence="1 2">
    <name type="scientific">Arctium lappa</name>
    <name type="common">Greater burdock</name>
    <name type="synonym">Lappa major</name>
    <dbReference type="NCBI Taxonomy" id="4217"/>
    <lineage>
        <taxon>Eukaryota</taxon>
        <taxon>Viridiplantae</taxon>
        <taxon>Streptophyta</taxon>
        <taxon>Embryophyta</taxon>
        <taxon>Tracheophyta</taxon>
        <taxon>Spermatophyta</taxon>
        <taxon>Magnoliopsida</taxon>
        <taxon>eudicotyledons</taxon>
        <taxon>Gunneridae</taxon>
        <taxon>Pentapetalae</taxon>
        <taxon>asterids</taxon>
        <taxon>campanulids</taxon>
        <taxon>Asterales</taxon>
        <taxon>Asteraceae</taxon>
        <taxon>Carduoideae</taxon>
        <taxon>Cardueae</taxon>
        <taxon>Arctiinae</taxon>
        <taxon>Arctium</taxon>
    </lineage>
</organism>
<comment type="caution">
    <text evidence="1">The sequence shown here is derived from an EMBL/GenBank/DDBJ whole genome shotgun (WGS) entry which is preliminary data.</text>
</comment>
<name>A0ACB8YJY9_ARCLA</name>
<proteinExistence type="predicted"/>
<dbReference type="EMBL" id="CM042058">
    <property type="protein sequence ID" value="KAI3685613.1"/>
    <property type="molecule type" value="Genomic_DNA"/>
</dbReference>
<accession>A0ACB8YJY9</accession>
<gene>
    <name evidence="1" type="ORF">L6452_34864</name>
</gene>
<dbReference type="Proteomes" id="UP001055879">
    <property type="component" value="Linkage Group LG12"/>
</dbReference>
<keyword evidence="2" id="KW-1185">Reference proteome</keyword>
<protein>
    <submittedName>
        <fullName evidence="1">Uncharacterized protein</fullName>
    </submittedName>
</protein>